<feature type="compositionally biased region" description="Basic and acidic residues" evidence="7">
    <location>
        <begin position="30"/>
        <end position="44"/>
    </location>
</feature>
<evidence type="ECO:0000256" key="1">
    <source>
        <dbReference type="ARBA" id="ARBA00010718"/>
    </source>
</evidence>
<evidence type="ECO:0000259" key="9">
    <source>
        <dbReference type="PROSITE" id="PS51144"/>
    </source>
</evidence>
<dbReference type="Gene3D" id="3.10.200.10">
    <property type="entry name" value="Alpha carbonic anhydrase"/>
    <property type="match status" value="1"/>
</dbReference>
<accession>A0ABS5PFB2</accession>
<dbReference type="InterPro" id="IPR041891">
    <property type="entry name" value="Alpha_CA_prokaryot-like"/>
</dbReference>
<dbReference type="Pfam" id="PF00194">
    <property type="entry name" value="Carb_anhydrase"/>
    <property type="match status" value="1"/>
</dbReference>
<dbReference type="PROSITE" id="PS51144">
    <property type="entry name" value="ALPHA_CA_2"/>
    <property type="match status" value="1"/>
</dbReference>
<evidence type="ECO:0000256" key="3">
    <source>
        <dbReference type="ARBA" id="ARBA00022723"/>
    </source>
</evidence>
<reference evidence="10 11" key="1">
    <citation type="journal article" date="2018" name="Int. J. Syst. Evol. Microbiol.">
        <title>Flavobacterium chryseum sp. nov. and Flavobacterium psychroterrae sp. nov., novel environmental bacteria isolated from Antarctica.</title>
        <authorList>
            <person name="Kralova S."/>
            <person name="Svec P."/>
            <person name="Busse H.J."/>
            <person name="Stankova E."/>
            <person name="Vaczi P."/>
            <person name="Sedlacek I."/>
        </authorList>
    </citation>
    <scope>NUCLEOTIDE SEQUENCE [LARGE SCALE GENOMIC DNA]</scope>
    <source>
        <strain evidence="10 11">CCM 8827</strain>
    </source>
</reference>
<dbReference type="InterPro" id="IPR036398">
    <property type="entry name" value="CA_dom_sf"/>
</dbReference>
<feature type="signal peptide" evidence="8">
    <location>
        <begin position="1"/>
        <end position="23"/>
    </location>
</feature>
<gene>
    <name evidence="10" type="ORF">KHA90_18380</name>
</gene>
<evidence type="ECO:0000256" key="6">
    <source>
        <dbReference type="ARBA" id="ARBA00048348"/>
    </source>
</evidence>
<dbReference type="SMART" id="SM01057">
    <property type="entry name" value="Carb_anhydrase"/>
    <property type="match status" value="1"/>
</dbReference>
<dbReference type="Proteomes" id="UP000722625">
    <property type="component" value="Unassembled WGS sequence"/>
</dbReference>
<evidence type="ECO:0000256" key="2">
    <source>
        <dbReference type="ARBA" id="ARBA00012925"/>
    </source>
</evidence>
<protein>
    <recommendedName>
        <fullName evidence="2">carbonic anhydrase</fullName>
        <ecNumber evidence="2">4.2.1.1</ecNumber>
    </recommendedName>
</protein>
<evidence type="ECO:0000256" key="4">
    <source>
        <dbReference type="ARBA" id="ARBA00022833"/>
    </source>
</evidence>
<dbReference type="CDD" id="cd03124">
    <property type="entry name" value="alpha_CA_prokaryotic_like"/>
    <property type="match status" value="1"/>
</dbReference>
<comment type="catalytic activity">
    <reaction evidence="6">
        <text>hydrogencarbonate + H(+) = CO2 + H2O</text>
        <dbReference type="Rhea" id="RHEA:10748"/>
        <dbReference type="ChEBI" id="CHEBI:15377"/>
        <dbReference type="ChEBI" id="CHEBI:15378"/>
        <dbReference type="ChEBI" id="CHEBI:16526"/>
        <dbReference type="ChEBI" id="CHEBI:17544"/>
        <dbReference type="EC" id="4.2.1.1"/>
    </reaction>
</comment>
<keyword evidence="5" id="KW-0456">Lyase</keyword>
<name>A0ABS5PFB2_9FLAO</name>
<feature type="chain" id="PRO_5046505994" description="carbonic anhydrase" evidence="8">
    <location>
        <begin position="24"/>
        <end position="258"/>
    </location>
</feature>
<keyword evidence="11" id="KW-1185">Reference proteome</keyword>
<feature type="region of interest" description="Disordered" evidence="7">
    <location>
        <begin position="24"/>
        <end position="44"/>
    </location>
</feature>
<organism evidence="10 11">
    <name type="scientific">Flavobacterium psychroterrae</name>
    <dbReference type="NCBI Taxonomy" id="2133767"/>
    <lineage>
        <taxon>Bacteria</taxon>
        <taxon>Pseudomonadati</taxon>
        <taxon>Bacteroidota</taxon>
        <taxon>Flavobacteriia</taxon>
        <taxon>Flavobacteriales</taxon>
        <taxon>Flavobacteriaceae</taxon>
        <taxon>Flavobacterium</taxon>
    </lineage>
</organism>
<feature type="domain" description="Alpha-carbonic anhydrase" evidence="9">
    <location>
        <begin position="34"/>
        <end position="258"/>
    </location>
</feature>
<keyword evidence="4" id="KW-0862">Zinc</keyword>
<keyword evidence="8" id="KW-0732">Signal</keyword>
<sequence>MKKVTTKILLGSALMLMMASCTDKNNSSNEEEKKHWNYEGETGPEHWSEIDQNDCGGNAQSPIDIEETETDKTLLPIDFHYDTKTRIHDVINNGHSIQFDFEPDDYIMIDGDKYELKQFHFHEPAEHTIRGIRYPLVVHMVHMNKDGKYAVIAIMAQEDKQSNEAFEFLDKYLPVKVNESIKINEDFNINSVLPENKTYYTYIGSLTTPPCTEGVQWFIFKNSIGVSSKIIEDLRKIMPVNNFRNVQPLNGRIIKESI</sequence>
<dbReference type="EMBL" id="JAGYVZ010000019">
    <property type="protein sequence ID" value="MBS7232992.1"/>
    <property type="molecule type" value="Genomic_DNA"/>
</dbReference>
<evidence type="ECO:0000313" key="11">
    <source>
        <dbReference type="Proteomes" id="UP000722625"/>
    </source>
</evidence>
<evidence type="ECO:0000256" key="5">
    <source>
        <dbReference type="ARBA" id="ARBA00023239"/>
    </source>
</evidence>
<dbReference type="PANTHER" id="PTHR18952:SF265">
    <property type="entry name" value="CARBONIC ANHYDRASE"/>
    <property type="match status" value="1"/>
</dbReference>
<keyword evidence="3" id="KW-0479">Metal-binding</keyword>
<dbReference type="SUPFAM" id="SSF51069">
    <property type="entry name" value="Carbonic anhydrase"/>
    <property type="match status" value="1"/>
</dbReference>
<dbReference type="InterPro" id="IPR023561">
    <property type="entry name" value="Carbonic_anhydrase_a-class"/>
</dbReference>
<dbReference type="RefSeq" id="WP_213304296.1">
    <property type="nucleotide sequence ID" value="NZ_JAGYVZ010000019.1"/>
</dbReference>
<dbReference type="EC" id="4.2.1.1" evidence="2"/>
<comment type="similarity">
    <text evidence="1">Belongs to the alpha-carbonic anhydrase family.</text>
</comment>
<dbReference type="PANTHER" id="PTHR18952">
    <property type="entry name" value="CARBONIC ANHYDRASE"/>
    <property type="match status" value="1"/>
</dbReference>
<evidence type="ECO:0000313" key="10">
    <source>
        <dbReference type="EMBL" id="MBS7232992.1"/>
    </source>
</evidence>
<evidence type="ECO:0000256" key="8">
    <source>
        <dbReference type="SAM" id="SignalP"/>
    </source>
</evidence>
<dbReference type="PROSITE" id="PS51257">
    <property type="entry name" value="PROKAR_LIPOPROTEIN"/>
    <property type="match status" value="1"/>
</dbReference>
<proteinExistence type="inferred from homology"/>
<dbReference type="InterPro" id="IPR001148">
    <property type="entry name" value="CA_dom"/>
</dbReference>
<evidence type="ECO:0000256" key="7">
    <source>
        <dbReference type="SAM" id="MobiDB-lite"/>
    </source>
</evidence>
<comment type="caution">
    <text evidence="10">The sequence shown here is derived from an EMBL/GenBank/DDBJ whole genome shotgun (WGS) entry which is preliminary data.</text>
</comment>